<dbReference type="PROSITE" id="PS00108">
    <property type="entry name" value="PROTEIN_KINASE_ST"/>
    <property type="match status" value="1"/>
</dbReference>
<dbReference type="GO" id="GO:0005524">
    <property type="term" value="F:ATP binding"/>
    <property type="evidence" value="ECO:0007669"/>
    <property type="project" value="UniProtKB-KW"/>
</dbReference>
<evidence type="ECO:0000256" key="6">
    <source>
        <dbReference type="ARBA" id="ARBA00022840"/>
    </source>
</evidence>
<protein>
    <recommendedName>
        <fullName evidence="1">non-specific serine/threonine protein kinase</fullName>
        <ecNumber evidence="1">2.7.11.1</ecNumber>
    </recommendedName>
</protein>
<dbReference type="EMBL" id="QZJZ01000040">
    <property type="protein sequence ID" value="RJP59862.1"/>
    <property type="molecule type" value="Genomic_DNA"/>
</dbReference>
<evidence type="ECO:0000313" key="10">
    <source>
        <dbReference type="Proteomes" id="UP000266426"/>
    </source>
</evidence>
<keyword evidence="6" id="KW-0067">ATP-binding</keyword>
<evidence type="ECO:0000256" key="3">
    <source>
        <dbReference type="ARBA" id="ARBA00022679"/>
    </source>
</evidence>
<evidence type="ECO:0000256" key="1">
    <source>
        <dbReference type="ARBA" id="ARBA00012513"/>
    </source>
</evidence>
<evidence type="ECO:0000256" key="2">
    <source>
        <dbReference type="ARBA" id="ARBA00022527"/>
    </source>
</evidence>
<proteinExistence type="predicted"/>
<dbReference type="SMART" id="SM00220">
    <property type="entry name" value="S_TKc"/>
    <property type="match status" value="1"/>
</dbReference>
<dbReference type="InterPro" id="IPR011990">
    <property type="entry name" value="TPR-like_helical_dom_sf"/>
</dbReference>
<dbReference type="AlphaFoldDB" id="A0A3A4R4H3"/>
<dbReference type="Proteomes" id="UP000266426">
    <property type="component" value="Unassembled WGS sequence"/>
</dbReference>
<comment type="caution">
    <text evidence="9">The sequence shown here is derived from an EMBL/GenBank/DDBJ whole genome shotgun (WGS) entry which is preliminary data.</text>
</comment>
<feature type="domain" description="Protein kinase" evidence="8">
    <location>
        <begin position="31"/>
        <end position="300"/>
    </location>
</feature>
<name>A0A3A4R4H3_9BACT</name>
<dbReference type="Gene3D" id="3.30.200.20">
    <property type="entry name" value="Phosphorylase Kinase, domain 1"/>
    <property type="match status" value="1"/>
</dbReference>
<dbReference type="InterPro" id="IPR000719">
    <property type="entry name" value="Prot_kinase_dom"/>
</dbReference>
<gene>
    <name evidence="9" type="ORF">C4541_05245</name>
</gene>
<keyword evidence="3" id="KW-0808">Transferase</keyword>
<dbReference type="InterPro" id="IPR008271">
    <property type="entry name" value="Ser/Thr_kinase_AS"/>
</dbReference>
<organism evidence="9 10">
    <name type="scientific">Candidatus Auribacter fodinae</name>
    <dbReference type="NCBI Taxonomy" id="2093366"/>
    <lineage>
        <taxon>Bacteria</taxon>
        <taxon>Pseudomonadati</taxon>
        <taxon>Candidatus Auribacterota</taxon>
        <taxon>Candidatus Auribacteria</taxon>
        <taxon>Candidatus Auribacterales</taxon>
        <taxon>Candidatus Auribacteraceae</taxon>
        <taxon>Candidatus Auribacter</taxon>
    </lineage>
</organism>
<dbReference type="PROSITE" id="PS50011">
    <property type="entry name" value="PROTEIN_KINASE_DOM"/>
    <property type="match status" value="1"/>
</dbReference>
<evidence type="ECO:0000313" key="9">
    <source>
        <dbReference type="EMBL" id="RJP59862.1"/>
    </source>
</evidence>
<dbReference type="Gene3D" id="1.10.510.10">
    <property type="entry name" value="Transferase(Phosphotransferase) domain 1"/>
    <property type="match status" value="1"/>
</dbReference>
<keyword evidence="7" id="KW-0175">Coiled coil</keyword>
<evidence type="ECO:0000256" key="4">
    <source>
        <dbReference type="ARBA" id="ARBA00022741"/>
    </source>
</evidence>
<sequence length="508" mass="57820">MSDKHVGEANTPFTTSNSSIMSLLGKDLGDYHIVRLLAKGGMGIVYQAEQISLNRKVALKILPNDLINEFVSLERFKMEAQSVANLNHPNIVQIYQFAEWQNTHFFAMEYIEGKTLEEILHIKNNSNDHASNRIPLDWATDIIIQVMRALDYAHNKAVIHRDIKPANIMLDVSGRVFLTDFGLAKNLNLEKMEGEGLTVGTPEYMSPEQAAGEVVDWRTDIYSVGLVLYEMLTGDTPYQGNSPVSIIANRIVKEQVRSPREFNPGIPEEIERIILKSVAKNRSERYQSAKEFLSALEKFRSEQEISEIVKTATAKEKARAKAELEKEKEKVQAVIVREKMKADIQLAQNKKELKRKELIKLLKISLKASVFVSIIYLMLFLIYETHVEEDRIKRDIARQLSQDIEMTETDPEPGISDIPDALIVQPEKQQAVVTAVTPSVQPAVAAVQESASLSQKDIDWVQTQFQLGKNYEFVQRKDLAIESYMKIIRKYPDSDYAEKARQNIRLLE</sequence>
<dbReference type="GO" id="GO:0004674">
    <property type="term" value="F:protein serine/threonine kinase activity"/>
    <property type="evidence" value="ECO:0007669"/>
    <property type="project" value="UniProtKB-KW"/>
</dbReference>
<keyword evidence="2 9" id="KW-0723">Serine/threonine-protein kinase</keyword>
<reference evidence="9 10" key="1">
    <citation type="journal article" date="2017" name="ISME J.">
        <title>Energy and carbon metabolisms in a deep terrestrial subsurface fluid microbial community.</title>
        <authorList>
            <person name="Momper L."/>
            <person name="Jungbluth S.P."/>
            <person name="Lee M.D."/>
            <person name="Amend J.P."/>
        </authorList>
    </citation>
    <scope>NUCLEOTIDE SEQUENCE [LARGE SCALE GENOMIC DNA]</scope>
    <source>
        <strain evidence="9">SURF_26</strain>
    </source>
</reference>
<accession>A0A3A4R4H3</accession>
<dbReference type="Gene3D" id="1.25.40.10">
    <property type="entry name" value="Tetratricopeptide repeat domain"/>
    <property type="match status" value="1"/>
</dbReference>
<dbReference type="PANTHER" id="PTHR43289:SF34">
    <property type="entry name" value="SERINE_THREONINE-PROTEIN KINASE YBDM-RELATED"/>
    <property type="match status" value="1"/>
</dbReference>
<dbReference type="Pfam" id="PF00069">
    <property type="entry name" value="Pkinase"/>
    <property type="match status" value="1"/>
</dbReference>
<dbReference type="FunFam" id="1.10.510.10:FF:000021">
    <property type="entry name" value="Serine/threonine protein kinase"/>
    <property type="match status" value="1"/>
</dbReference>
<dbReference type="PANTHER" id="PTHR43289">
    <property type="entry name" value="MITOGEN-ACTIVATED PROTEIN KINASE KINASE KINASE 20-RELATED"/>
    <property type="match status" value="1"/>
</dbReference>
<dbReference type="CDD" id="cd14014">
    <property type="entry name" value="STKc_PknB_like"/>
    <property type="match status" value="1"/>
</dbReference>
<evidence type="ECO:0000259" key="8">
    <source>
        <dbReference type="PROSITE" id="PS50011"/>
    </source>
</evidence>
<keyword evidence="4" id="KW-0547">Nucleotide-binding</keyword>
<keyword evidence="5 9" id="KW-0418">Kinase</keyword>
<dbReference type="EC" id="2.7.11.1" evidence="1"/>
<feature type="coiled-coil region" evidence="7">
    <location>
        <begin position="310"/>
        <end position="357"/>
    </location>
</feature>
<dbReference type="SUPFAM" id="SSF56112">
    <property type="entry name" value="Protein kinase-like (PK-like)"/>
    <property type="match status" value="1"/>
</dbReference>
<dbReference type="InterPro" id="IPR011009">
    <property type="entry name" value="Kinase-like_dom_sf"/>
</dbReference>
<evidence type="ECO:0000256" key="5">
    <source>
        <dbReference type="ARBA" id="ARBA00022777"/>
    </source>
</evidence>
<evidence type="ECO:0000256" key="7">
    <source>
        <dbReference type="SAM" id="Coils"/>
    </source>
</evidence>